<evidence type="ECO:0000256" key="1">
    <source>
        <dbReference type="SAM" id="MobiDB-lite"/>
    </source>
</evidence>
<evidence type="ECO:0000313" key="2">
    <source>
        <dbReference type="EMBL" id="GIY55315.1"/>
    </source>
</evidence>
<organism evidence="2 3">
    <name type="scientific">Caerostris extrusa</name>
    <name type="common">Bark spider</name>
    <name type="synonym">Caerostris bankana</name>
    <dbReference type="NCBI Taxonomy" id="172846"/>
    <lineage>
        <taxon>Eukaryota</taxon>
        <taxon>Metazoa</taxon>
        <taxon>Ecdysozoa</taxon>
        <taxon>Arthropoda</taxon>
        <taxon>Chelicerata</taxon>
        <taxon>Arachnida</taxon>
        <taxon>Araneae</taxon>
        <taxon>Araneomorphae</taxon>
        <taxon>Entelegynae</taxon>
        <taxon>Araneoidea</taxon>
        <taxon>Araneidae</taxon>
        <taxon>Caerostris</taxon>
    </lineage>
</organism>
<evidence type="ECO:0000313" key="3">
    <source>
        <dbReference type="Proteomes" id="UP001054945"/>
    </source>
</evidence>
<keyword evidence="3" id="KW-1185">Reference proteome</keyword>
<name>A0AAV4UBZ1_CAEEX</name>
<proteinExistence type="predicted"/>
<dbReference type="AlphaFoldDB" id="A0AAV4UBZ1"/>
<evidence type="ECO:0008006" key="4">
    <source>
        <dbReference type="Google" id="ProtNLM"/>
    </source>
</evidence>
<gene>
    <name evidence="2" type="ORF">CEXT_597811</name>
</gene>
<reference evidence="2 3" key="1">
    <citation type="submission" date="2021-06" db="EMBL/GenBank/DDBJ databases">
        <title>Caerostris extrusa draft genome.</title>
        <authorList>
            <person name="Kono N."/>
            <person name="Arakawa K."/>
        </authorList>
    </citation>
    <scope>NUCLEOTIDE SEQUENCE [LARGE SCALE GENOMIC DNA]</scope>
</reference>
<protein>
    <recommendedName>
        <fullName evidence="4">Ribosomal protein S4</fullName>
    </recommendedName>
</protein>
<comment type="caution">
    <text evidence="2">The sequence shown here is derived from an EMBL/GenBank/DDBJ whole genome shotgun (WGS) entry which is preliminary data.</text>
</comment>
<sequence>MNISNDLFIGLSASYIWVTSKLDLPNSNSRLFQSTRRYLRYSRKKRRPRDWLRASSVSFGSSLPPARRPSLGREAAMSLIFDSLLCLNRFHLLKDWEEYSRKKKKGRPRDKLRASSVSFRSSLPPARRPSLGGNEPHLRLPFVPQSIPLGQRLGGSRKKKGSFDFLPRSSAVIYMEHEIKAQASVLKKNTRGKKVKTSSVHHRFPFEAHYLQPEAFVRRKGGDEPHFPHSLLCLNRFHSVRDWEKKGKKMHPLTSSNDRSAVIYMELEIKALSFSVDEKATCEFLKIG</sequence>
<dbReference type="Proteomes" id="UP001054945">
    <property type="component" value="Unassembled WGS sequence"/>
</dbReference>
<dbReference type="EMBL" id="BPLR01012631">
    <property type="protein sequence ID" value="GIY55315.1"/>
    <property type="molecule type" value="Genomic_DNA"/>
</dbReference>
<accession>A0AAV4UBZ1</accession>
<feature type="region of interest" description="Disordered" evidence="1">
    <location>
        <begin position="103"/>
        <end position="137"/>
    </location>
</feature>